<accession>A0A0F9KUY2</accession>
<sequence>MKYRNGFVSNSSTTSFTIYGWSEYILGNICVERSDLFKGVTMNFEWDHLQFNIEEEYEGEEWDIVIGNSNLIQGDVIGVGYSEEEVDHEREPLKDGRYFGEPSEEKKKALDKVAEKFNLPKPQMYSKTWYNG</sequence>
<comment type="caution">
    <text evidence="1">The sequence shown here is derived from an EMBL/GenBank/DDBJ whole genome shotgun (WGS) entry which is preliminary data.</text>
</comment>
<name>A0A0F9KUY2_9ZZZZ</name>
<evidence type="ECO:0000313" key="1">
    <source>
        <dbReference type="EMBL" id="KKM85548.1"/>
    </source>
</evidence>
<gene>
    <name evidence="1" type="ORF">LCGC14_1287950</name>
</gene>
<reference evidence="1" key="1">
    <citation type="journal article" date="2015" name="Nature">
        <title>Complex archaea that bridge the gap between prokaryotes and eukaryotes.</title>
        <authorList>
            <person name="Spang A."/>
            <person name="Saw J.H."/>
            <person name="Jorgensen S.L."/>
            <person name="Zaremba-Niedzwiedzka K."/>
            <person name="Martijn J."/>
            <person name="Lind A.E."/>
            <person name="van Eijk R."/>
            <person name="Schleper C."/>
            <person name="Guy L."/>
            <person name="Ettema T.J."/>
        </authorList>
    </citation>
    <scope>NUCLEOTIDE SEQUENCE</scope>
</reference>
<protein>
    <submittedName>
        <fullName evidence="1">Uncharacterized protein</fullName>
    </submittedName>
</protein>
<proteinExistence type="predicted"/>
<organism evidence="1">
    <name type="scientific">marine sediment metagenome</name>
    <dbReference type="NCBI Taxonomy" id="412755"/>
    <lineage>
        <taxon>unclassified sequences</taxon>
        <taxon>metagenomes</taxon>
        <taxon>ecological metagenomes</taxon>
    </lineage>
</organism>
<dbReference type="EMBL" id="LAZR01007391">
    <property type="protein sequence ID" value="KKM85548.1"/>
    <property type="molecule type" value="Genomic_DNA"/>
</dbReference>
<dbReference type="AlphaFoldDB" id="A0A0F9KUY2"/>